<dbReference type="EMBL" id="JAFBMS010000353">
    <property type="protein sequence ID" value="KAG9331307.1"/>
    <property type="molecule type" value="Genomic_DNA"/>
</dbReference>
<proteinExistence type="predicted"/>
<accession>A0A8T2N436</accession>
<evidence type="ECO:0008006" key="5">
    <source>
        <dbReference type="Google" id="ProtNLM"/>
    </source>
</evidence>
<dbReference type="AlphaFoldDB" id="A0A8T2N436"/>
<evidence type="ECO:0000256" key="2">
    <source>
        <dbReference type="SAM" id="SignalP"/>
    </source>
</evidence>
<feature type="signal peptide" evidence="2">
    <location>
        <begin position="1"/>
        <end position="15"/>
    </location>
</feature>
<feature type="compositionally biased region" description="Basic and acidic residues" evidence="1">
    <location>
        <begin position="53"/>
        <end position="64"/>
    </location>
</feature>
<name>A0A8T2N436_9TELE</name>
<keyword evidence="2" id="KW-0732">Signal</keyword>
<feature type="chain" id="PRO_5035809085" description="Secreted protein" evidence="2">
    <location>
        <begin position="16"/>
        <end position="132"/>
    </location>
</feature>
<protein>
    <recommendedName>
        <fullName evidence="5">Secreted protein</fullName>
    </recommendedName>
</protein>
<evidence type="ECO:0000313" key="3">
    <source>
        <dbReference type="EMBL" id="KAG9331307.1"/>
    </source>
</evidence>
<reference evidence="3" key="1">
    <citation type="thesis" date="2021" institute="BYU ScholarsArchive" country="Provo, UT, USA">
        <title>Applications of and Algorithms for Genome Assembly and Genomic Analyses with an Emphasis on Marine Teleosts.</title>
        <authorList>
            <person name="Pickett B.D."/>
        </authorList>
    </citation>
    <scope>NUCLEOTIDE SEQUENCE</scope>
    <source>
        <strain evidence="3">HI-2016</strain>
    </source>
</reference>
<gene>
    <name evidence="3" type="ORF">JZ751_019521</name>
</gene>
<organism evidence="3 4">
    <name type="scientific">Albula glossodonta</name>
    <name type="common">roundjaw bonefish</name>
    <dbReference type="NCBI Taxonomy" id="121402"/>
    <lineage>
        <taxon>Eukaryota</taxon>
        <taxon>Metazoa</taxon>
        <taxon>Chordata</taxon>
        <taxon>Craniata</taxon>
        <taxon>Vertebrata</taxon>
        <taxon>Euteleostomi</taxon>
        <taxon>Actinopterygii</taxon>
        <taxon>Neopterygii</taxon>
        <taxon>Teleostei</taxon>
        <taxon>Albuliformes</taxon>
        <taxon>Albulidae</taxon>
        <taxon>Albula</taxon>
    </lineage>
</organism>
<feature type="compositionally biased region" description="Polar residues" evidence="1">
    <location>
        <begin position="66"/>
        <end position="77"/>
    </location>
</feature>
<evidence type="ECO:0000313" key="4">
    <source>
        <dbReference type="Proteomes" id="UP000824540"/>
    </source>
</evidence>
<evidence type="ECO:0000256" key="1">
    <source>
        <dbReference type="SAM" id="MobiDB-lite"/>
    </source>
</evidence>
<feature type="region of interest" description="Disordered" evidence="1">
    <location>
        <begin position="28"/>
        <end position="77"/>
    </location>
</feature>
<keyword evidence="4" id="KW-1185">Reference proteome</keyword>
<feature type="compositionally biased region" description="Polar residues" evidence="1">
    <location>
        <begin position="28"/>
        <end position="52"/>
    </location>
</feature>
<sequence length="132" mass="14289">MTMILLCLTVAFLNGAFLLQAASPASLTKGSLHSGSQTQRPFPLSTSTPWDQSTRRETTPHDMPKPTSQAGYTSQHTHNGSIIEHPEAQDCDSEMLNYAALNFADKKSTGGKKKTEVTQESVYADVTCIGVE</sequence>
<comment type="caution">
    <text evidence="3">The sequence shown here is derived from an EMBL/GenBank/DDBJ whole genome shotgun (WGS) entry which is preliminary data.</text>
</comment>
<dbReference type="Proteomes" id="UP000824540">
    <property type="component" value="Unassembled WGS sequence"/>
</dbReference>